<dbReference type="AlphaFoldDB" id="A0A7S1TQ89"/>
<feature type="region of interest" description="Disordered" evidence="1">
    <location>
        <begin position="68"/>
        <end position="90"/>
    </location>
</feature>
<reference evidence="2" key="1">
    <citation type="submission" date="2021-01" db="EMBL/GenBank/DDBJ databases">
        <authorList>
            <person name="Corre E."/>
            <person name="Pelletier E."/>
            <person name="Niang G."/>
            <person name="Scheremetjew M."/>
            <person name="Finn R."/>
            <person name="Kale V."/>
            <person name="Holt S."/>
            <person name="Cochrane G."/>
            <person name="Meng A."/>
            <person name="Brown T."/>
            <person name="Cohen L."/>
        </authorList>
    </citation>
    <scope>NUCLEOTIDE SEQUENCE</scope>
    <source>
        <strain evidence="2">CCMP2877</strain>
    </source>
</reference>
<proteinExistence type="predicted"/>
<protein>
    <submittedName>
        <fullName evidence="2">Uncharacterized protein</fullName>
    </submittedName>
</protein>
<evidence type="ECO:0000256" key="1">
    <source>
        <dbReference type="SAM" id="MobiDB-lite"/>
    </source>
</evidence>
<dbReference type="EMBL" id="HBGJ01002224">
    <property type="protein sequence ID" value="CAD9243121.1"/>
    <property type="molecule type" value="Transcribed_RNA"/>
</dbReference>
<organism evidence="2">
    <name type="scientific">Phaeomonas parva</name>
    <dbReference type="NCBI Taxonomy" id="124430"/>
    <lineage>
        <taxon>Eukaryota</taxon>
        <taxon>Sar</taxon>
        <taxon>Stramenopiles</taxon>
        <taxon>Ochrophyta</taxon>
        <taxon>Pinguiophyceae</taxon>
        <taxon>Pinguiochrysidales</taxon>
        <taxon>Pinguiochrysidaceae</taxon>
        <taxon>Phaeomonas</taxon>
    </lineage>
</organism>
<gene>
    <name evidence="2" type="ORF">PPAR1163_LOCUS1466</name>
</gene>
<name>A0A7S1TQ89_9STRA</name>
<evidence type="ECO:0000313" key="2">
    <source>
        <dbReference type="EMBL" id="CAD9243121.1"/>
    </source>
</evidence>
<sequence length="109" mass="10791">MAAPAVAPAAAAPFDAAFGNCGRRRQAPQDVVLHQDPGHPVARLGVPVRATVGGAPGLGAAVLQRGRVAGAPASKAPATKTRSSFSSAGNLGLAAPLKRFRGSVRAPPP</sequence>
<feature type="compositionally biased region" description="Polar residues" evidence="1">
    <location>
        <begin position="80"/>
        <end position="89"/>
    </location>
</feature>
<accession>A0A7S1TQ89</accession>